<organism evidence="14 15">
    <name type="scientific">Hevea brasiliensis</name>
    <name type="common">Para rubber tree</name>
    <name type="synonym">Siphonia brasiliensis</name>
    <dbReference type="NCBI Taxonomy" id="3981"/>
    <lineage>
        <taxon>Eukaryota</taxon>
        <taxon>Viridiplantae</taxon>
        <taxon>Streptophyta</taxon>
        <taxon>Embryophyta</taxon>
        <taxon>Tracheophyta</taxon>
        <taxon>Spermatophyta</taxon>
        <taxon>Magnoliopsida</taxon>
        <taxon>eudicotyledons</taxon>
        <taxon>Gunneridae</taxon>
        <taxon>Pentapetalae</taxon>
        <taxon>rosids</taxon>
        <taxon>fabids</taxon>
        <taxon>Malpighiales</taxon>
        <taxon>Euphorbiaceae</taxon>
        <taxon>Crotonoideae</taxon>
        <taxon>Micrandreae</taxon>
        <taxon>Hevea</taxon>
    </lineage>
</organism>
<evidence type="ECO:0000256" key="9">
    <source>
        <dbReference type="ARBA" id="ARBA00022840"/>
    </source>
</evidence>
<feature type="domain" description="Pyruvate kinase barrel" evidence="13">
    <location>
        <begin position="271"/>
        <end position="355"/>
    </location>
</feature>
<evidence type="ECO:0000256" key="4">
    <source>
        <dbReference type="ARBA" id="ARBA00012142"/>
    </source>
</evidence>
<dbReference type="InterPro" id="IPR040442">
    <property type="entry name" value="Pyrv_kinase-like_dom_sf"/>
</dbReference>
<evidence type="ECO:0000256" key="5">
    <source>
        <dbReference type="ARBA" id="ARBA00022679"/>
    </source>
</evidence>
<gene>
    <name evidence="14" type="ORF">P3X46_030478</name>
</gene>
<dbReference type="Pfam" id="PF00224">
    <property type="entry name" value="PK"/>
    <property type="match status" value="2"/>
</dbReference>
<evidence type="ECO:0000256" key="11">
    <source>
        <dbReference type="ARBA" id="ARBA00023152"/>
    </source>
</evidence>
<evidence type="ECO:0000256" key="1">
    <source>
        <dbReference type="ARBA" id="ARBA00001958"/>
    </source>
</evidence>
<proteinExistence type="inferred from homology"/>
<evidence type="ECO:0000259" key="13">
    <source>
        <dbReference type="Pfam" id="PF00224"/>
    </source>
</evidence>
<comment type="similarity">
    <text evidence="3">Belongs to the pyruvate kinase family.</text>
</comment>
<evidence type="ECO:0000256" key="12">
    <source>
        <dbReference type="ARBA" id="ARBA00023317"/>
    </source>
</evidence>
<evidence type="ECO:0000256" key="8">
    <source>
        <dbReference type="ARBA" id="ARBA00022777"/>
    </source>
</evidence>
<dbReference type="EMBL" id="JARPOI010000017">
    <property type="protein sequence ID" value="KAJ9139774.1"/>
    <property type="molecule type" value="Genomic_DNA"/>
</dbReference>
<reference evidence="14" key="1">
    <citation type="journal article" date="2023" name="Plant Biotechnol. J.">
        <title>Chromosome-level wild Hevea brasiliensis genome provides new tools for genomic-assisted breeding and valuable loci to elevate rubber yield.</title>
        <authorList>
            <person name="Cheng H."/>
            <person name="Song X."/>
            <person name="Hu Y."/>
            <person name="Wu T."/>
            <person name="Yang Q."/>
            <person name="An Z."/>
            <person name="Feng S."/>
            <person name="Deng Z."/>
            <person name="Wu W."/>
            <person name="Zeng X."/>
            <person name="Tu M."/>
            <person name="Wang X."/>
            <person name="Huang H."/>
        </authorList>
    </citation>
    <scope>NUCLEOTIDE SEQUENCE</scope>
    <source>
        <strain evidence="14">MT/VB/25A 57/8</strain>
    </source>
</reference>
<feature type="domain" description="Pyruvate kinase barrel" evidence="13">
    <location>
        <begin position="472"/>
        <end position="718"/>
    </location>
</feature>
<dbReference type="InterPro" id="IPR015793">
    <property type="entry name" value="Pyrv_Knase_brl"/>
</dbReference>
<dbReference type="SUPFAM" id="SSF51621">
    <property type="entry name" value="Phosphoenolpyruvate/pyruvate domain"/>
    <property type="match status" value="1"/>
</dbReference>
<keyword evidence="9" id="KW-0067">ATP-binding</keyword>
<evidence type="ECO:0000256" key="2">
    <source>
        <dbReference type="ARBA" id="ARBA00004997"/>
    </source>
</evidence>
<comment type="caution">
    <text evidence="14">The sequence shown here is derived from an EMBL/GenBank/DDBJ whole genome shotgun (WGS) entry which is preliminary data.</text>
</comment>
<name>A0ABQ9KJ24_HEVBR</name>
<keyword evidence="7" id="KW-0547">Nucleotide-binding</keyword>
<evidence type="ECO:0000256" key="6">
    <source>
        <dbReference type="ARBA" id="ARBA00022723"/>
    </source>
</evidence>
<evidence type="ECO:0000313" key="15">
    <source>
        <dbReference type="Proteomes" id="UP001174677"/>
    </source>
</evidence>
<keyword evidence="8" id="KW-0418">Kinase</keyword>
<dbReference type="Gene3D" id="2.40.33.10">
    <property type="entry name" value="PK beta-barrel domain-like"/>
    <property type="match status" value="1"/>
</dbReference>
<dbReference type="SUPFAM" id="SSF50800">
    <property type="entry name" value="PK beta-barrel domain-like"/>
    <property type="match status" value="1"/>
</dbReference>
<dbReference type="InterPro" id="IPR011037">
    <property type="entry name" value="Pyrv_Knase-like_insert_dom_sf"/>
</dbReference>
<evidence type="ECO:0000256" key="10">
    <source>
        <dbReference type="ARBA" id="ARBA00022842"/>
    </source>
</evidence>
<dbReference type="EC" id="2.7.1.40" evidence="4"/>
<evidence type="ECO:0000256" key="7">
    <source>
        <dbReference type="ARBA" id="ARBA00022741"/>
    </source>
</evidence>
<dbReference type="PANTHER" id="PTHR11817">
    <property type="entry name" value="PYRUVATE KINASE"/>
    <property type="match status" value="1"/>
</dbReference>
<accession>A0ABQ9KJ24</accession>
<dbReference type="InterPro" id="IPR015806">
    <property type="entry name" value="Pyrv_Knase_insert_dom_sf"/>
</dbReference>
<dbReference type="InterPro" id="IPR015813">
    <property type="entry name" value="Pyrv/PenolPyrv_kinase-like_dom"/>
</dbReference>
<keyword evidence="15" id="KW-1185">Reference proteome</keyword>
<dbReference type="Proteomes" id="UP001174677">
    <property type="component" value="Chromosome 17"/>
</dbReference>
<sequence>MMLNSLSVPAVTNQGAKLHHVIQAVDFLGFALSNLKVKPTNLPCRLQRRHPSCIIRLLAVHRRNSTIRTLTFAIPNESDQLESGSFYGCADDQMHLPLEDNENSNHSDAEVVSSLSYSEADLAHTVELLGKQGSLLDKIKAIQLHVLASEQWNASQLQLCHRNYLVSATNLIHYLALRCLDVEQLKDDLSLIGLVNLETANSHVLASLTASIQILENLKSTSLNPEEHIIGGLFSQKGFDQQKYSAFTIPTIRKKASFNRELLLGPPQDSRTTHIMVTIGEEAIESETFITDLIKAGMSIIRINCAHGNPSIWSEIITRVRKSSQMLEKPCRILMDLAGPKLRTGKLKPGPAVMKFSPKKTAAGNVILPAQVWLTHREAGPPPPHLSLDAVIFVDDQEFLTKLEVDDTLRFCDARGKKRRLKISRKFHVFSGTGYVAECSRTAYVQSGTRLYMKGKKVRFPVGQVVDVPATERSIRLRVGDLLIISRGSSSGEDELSASTSGAHRVTCSSGYLFDSVKPGEPIAFDDGKIWGVIQGIGISEIIVSITHAGPKGTKLGSEKSINIPQSNIHFEGFTSKDVMDLEFVATHADMVGVSFVRDTRDIVVLRQELEKRKLPKLGIVLKIETKSGFEKLPLMLLEAMKSSNPLGVMIARGDLAVECGWERLADMQEEILSLCDAAHIPVIWATQVLESLVKSGMPTRAEITDAANGRRVSCVMLNKGKHVAEAVSTLDKILRSNSTKTRADLKPILLCSHLL</sequence>
<evidence type="ECO:0000256" key="3">
    <source>
        <dbReference type="ARBA" id="ARBA00008663"/>
    </source>
</evidence>
<keyword evidence="10" id="KW-0460">Magnesium</keyword>
<dbReference type="InterPro" id="IPR001697">
    <property type="entry name" value="Pyr_Knase"/>
</dbReference>
<protein>
    <recommendedName>
        <fullName evidence="4">pyruvate kinase</fullName>
        <ecNumber evidence="4">2.7.1.40</ecNumber>
    </recommendedName>
</protein>
<keyword evidence="6" id="KW-0479">Metal-binding</keyword>
<keyword evidence="11" id="KW-0324">Glycolysis</keyword>
<evidence type="ECO:0000313" key="14">
    <source>
        <dbReference type="EMBL" id="KAJ9139774.1"/>
    </source>
</evidence>
<keyword evidence="12" id="KW-0670">Pyruvate</keyword>
<keyword evidence="5" id="KW-0808">Transferase</keyword>
<comment type="cofactor">
    <cofactor evidence="1">
        <name>K(+)</name>
        <dbReference type="ChEBI" id="CHEBI:29103"/>
    </cofactor>
</comment>
<dbReference type="Gene3D" id="3.20.20.60">
    <property type="entry name" value="Phosphoenolpyruvate-binding domains"/>
    <property type="match status" value="2"/>
</dbReference>
<comment type="pathway">
    <text evidence="2">Carbohydrate degradation; glycolysis; pyruvate from D-glyceraldehyde 3-phosphate: step 5/5.</text>
</comment>